<reference evidence="3 4" key="1">
    <citation type="submission" date="2017-06" db="EMBL/GenBank/DDBJ databases">
        <authorList>
            <person name="Kim H.J."/>
            <person name="Triplett B.A."/>
        </authorList>
    </citation>
    <scope>NUCLEOTIDE SEQUENCE [LARGE SCALE GENOMIC DNA]</scope>
    <source>
        <strain evidence="3">FRACA_ARgP5</strain>
    </source>
</reference>
<keyword evidence="3" id="KW-0489">Methyltransferase</keyword>
<organism evidence="3 4">
    <name type="scientific">Frankia canadensis</name>
    <dbReference type="NCBI Taxonomy" id="1836972"/>
    <lineage>
        <taxon>Bacteria</taxon>
        <taxon>Bacillati</taxon>
        <taxon>Actinomycetota</taxon>
        <taxon>Actinomycetes</taxon>
        <taxon>Frankiales</taxon>
        <taxon>Frankiaceae</taxon>
        <taxon>Frankia</taxon>
    </lineage>
</organism>
<dbReference type="CDD" id="cd02440">
    <property type="entry name" value="AdoMet_MTases"/>
    <property type="match status" value="1"/>
</dbReference>
<dbReference type="AlphaFoldDB" id="A0A2I2L1H8"/>
<evidence type="ECO:0000259" key="2">
    <source>
        <dbReference type="Pfam" id="PF08242"/>
    </source>
</evidence>
<accession>A0A2I2L1H8</accession>
<dbReference type="InterPro" id="IPR013217">
    <property type="entry name" value="Methyltransf_12"/>
</dbReference>
<evidence type="ECO:0000256" key="1">
    <source>
        <dbReference type="SAM" id="MobiDB-lite"/>
    </source>
</evidence>
<dbReference type="Proteomes" id="UP000234331">
    <property type="component" value="Unassembled WGS sequence"/>
</dbReference>
<dbReference type="InterPro" id="IPR029063">
    <property type="entry name" value="SAM-dependent_MTases_sf"/>
</dbReference>
<feature type="region of interest" description="Disordered" evidence="1">
    <location>
        <begin position="235"/>
        <end position="264"/>
    </location>
</feature>
<dbReference type="Pfam" id="PF08242">
    <property type="entry name" value="Methyltransf_12"/>
    <property type="match status" value="1"/>
</dbReference>
<sequence>MQPSPASDRHPSVHDHSVPTRGRPPASGREIRDQPTGGPPSRRTITRVPGRRPEPRRGRPAECEPQVLGVVDGTETADYVAHTATLRGVVRQRLVTRALVEHLPPPPARLLDIGGGNGVQALEFARRGYEVTVCEPDPGMLVEARRALADAPEVVRRRVALVEGDGREAARLVGIGWDATFCHGVIMFVPEPAPLLEVLVEVTRPGGIISVVGKNGPALALRAGLQGRWQDTTAQLGEPTPAASTGSATSTGAAGQPAVIPPGGDDPANVSAILTAAGTRPLARYGIRIFTDHLGDTPPGPDLDAVVDAEWAAGTRDPYRGIARLIHHVHCRLR</sequence>
<protein>
    <submittedName>
        <fullName evidence="3">Putative methyltransferase</fullName>
    </submittedName>
</protein>
<evidence type="ECO:0000313" key="3">
    <source>
        <dbReference type="EMBL" id="SNQ51774.1"/>
    </source>
</evidence>
<proteinExistence type="predicted"/>
<dbReference type="Gene3D" id="3.40.50.150">
    <property type="entry name" value="Vaccinia Virus protein VP39"/>
    <property type="match status" value="1"/>
</dbReference>
<dbReference type="GO" id="GO:0032259">
    <property type="term" value="P:methylation"/>
    <property type="evidence" value="ECO:0007669"/>
    <property type="project" value="UniProtKB-KW"/>
</dbReference>
<feature type="compositionally biased region" description="Basic and acidic residues" evidence="1">
    <location>
        <begin position="51"/>
        <end position="62"/>
    </location>
</feature>
<keyword evidence="4" id="KW-1185">Reference proteome</keyword>
<dbReference type="SUPFAM" id="SSF53335">
    <property type="entry name" value="S-adenosyl-L-methionine-dependent methyltransferases"/>
    <property type="match status" value="1"/>
</dbReference>
<gene>
    <name evidence="3" type="ORF">FRACA_80074</name>
</gene>
<feature type="compositionally biased region" description="Basic and acidic residues" evidence="1">
    <location>
        <begin position="7"/>
        <end position="18"/>
    </location>
</feature>
<dbReference type="OrthoDB" id="3366024at2"/>
<dbReference type="EMBL" id="FZMO01000547">
    <property type="protein sequence ID" value="SNQ51774.1"/>
    <property type="molecule type" value="Genomic_DNA"/>
</dbReference>
<feature type="domain" description="Methyltransferase type 12" evidence="2">
    <location>
        <begin position="111"/>
        <end position="209"/>
    </location>
</feature>
<dbReference type="GO" id="GO:0008168">
    <property type="term" value="F:methyltransferase activity"/>
    <property type="evidence" value="ECO:0007669"/>
    <property type="project" value="UniProtKB-KW"/>
</dbReference>
<feature type="compositionally biased region" description="Low complexity" evidence="1">
    <location>
        <begin position="239"/>
        <end position="258"/>
    </location>
</feature>
<keyword evidence="3" id="KW-0808">Transferase</keyword>
<feature type="region of interest" description="Disordered" evidence="1">
    <location>
        <begin position="1"/>
        <end position="63"/>
    </location>
</feature>
<name>A0A2I2L1H8_9ACTN</name>
<evidence type="ECO:0000313" key="4">
    <source>
        <dbReference type="Proteomes" id="UP000234331"/>
    </source>
</evidence>